<reference evidence="10" key="2">
    <citation type="submission" date="2020-09" db="EMBL/GenBank/DDBJ databases">
        <authorList>
            <person name="Sun Q."/>
            <person name="Ohkuma M."/>
        </authorList>
    </citation>
    <scope>NUCLEOTIDE SEQUENCE</scope>
    <source>
        <strain evidence="10">JCM 3091</strain>
    </source>
</reference>
<evidence type="ECO:0000256" key="5">
    <source>
        <dbReference type="ARBA" id="ARBA00022747"/>
    </source>
</evidence>
<feature type="domain" description="Type II methyltransferase M.TaqI-like" evidence="8">
    <location>
        <begin position="113"/>
        <end position="209"/>
    </location>
</feature>
<dbReference type="PANTHER" id="PTHR33841">
    <property type="entry name" value="DNA METHYLTRANSFERASE YEEA-RELATED"/>
    <property type="match status" value="1"/>
</dbReference>
<dbReference type="SUPFAM" id="SSF53335">
    <property type="entry name" value="S-adenosyl-L-methionine-dependent methyltransferases"/>
    <property type="match status" value="1"/>
</dbReference>
<evidence type="ECO:0000256" key="3">
    <source>
        <dbReference type="ARBA" id="ARBA00022679"/>
    </source>
</evidence>
<dbReference type="RefSeq" id="WP_189114838.1">
    <property type="nucleotide sequence ID" value="NZ_BMQC01000009.1"/>
</dbReference>
<name>A0A8J3BNK0_9ACTN</name>
<dbReference type="InterPro" id="IPR050953">
    <property type="entry name" value="N4_N6_ade-DNA_methylase"/>
</dbReference>
<dbReference type="InterPro" id="IPR011639">
    <property type="entry name" value="MethylTrfase_TaqI-like_dom"/>
</dbReference>
<sequence length="550" mass="59540">MRRAAVTVEKAHGVHYTPPELGRFLAGRLLDHFPSTVRADLTVLDPACGDGELLLAVGRALHARGGRCRLTGYDRDPAAVALARRRLAGALPAVPRTLAAVDFVALSAERGAADPRFDVIVANPPYVRTQVLGAPRARLLADHFGLTGRIDLYQVFAAAFGRLLTDDGVLGLVTSNRFLSTRAGAGMRARLAREYAVRQVIDLGDTRLFRAAVLPALVFARRDPRGSPAVPLLTIYQDRAPGAATAVDSVYAALAAGASGRYAVDGRTYRVDRGTLPLAGHADRPWVSAEEHADFLAAVDRAAPLRFRDLGRIRVGVKTSADGVFIRADWADLPADQRPEPALRRPLISAPAAGRWRCAPGAATILYPYEMDRSRRTPVDLAGHPGAARYLAAHRARLAARRYVVESGRHWWEIWVPQRPAEWAQPKIVFPDISETARFAVDRSGAVVNGNCYWIPFGPAQEDLALLAVAVANSAVAHRYYDARFGNRLYAGRRRYITQYVSEFPLPDPGSPHARRAVALARALTEGAPRDPAAVEAAADEAVARAFGLG</sequence>
<keyword evidence="11" id="KW-1185">Reference proteome</keyword>
<protein>
    <recommendedName>
        <fullName evidence="1">site-specific DNA-methyltransferase (adenine-specific)</fullName>
        <ecNumber evidence="1">2.1.1.72</ecNumber>
    </recommendedName>
</protein>
<evidence type="ECO:0000256" key="1">
    <source>
        <dbReference type="ARBA" id="ARBA00011900"/>
    </source>
</evidence>
<dbReference type="GO" id="GO:0006304">
    <property type="term" value="P:DNA modification"/>
    <property type="evidence" value="ECO:0007669"/>
    <property type="project" value="InterPro"/>
</dbReference>
<keyword evidence="5" id="KW-0680">Restriction system</keyword>
<dbReference type="EMBL" id="BMQC01000009">
    <property type="protein sequence ID" value="GGK34501.1"/>
    <property type="molecule type" value="Genomic_DNA"/>
</dbReference>
<keyword evidence="2 10" id="KW-0489">Methyltransferase</keyword>
<dbReference type="Pfam" id="PF12950">
    <property type="entry name" value="TaqI_C"/>
    <property type="match status" value="1"/>
</dbReference>
<dbReference type="PROSITE" id="PS00092">
    <property type="entry name" value="N6_MTASE"/>
    <property type="match status" value="1"/>
</dbReference>
<feature type="domain" description="TaqI-like C-terminal specificity" evidence="9">
    <location>
        <begin position="409"/>
        <end position="506"/>
    </location>
</feature>
<dbReference type="PRINTS" id="PR00507">
    <property type="entry name" value="N12N6MTFRASE"/>
</dbReference>
<accession>A0A8J3BNK0</accession>
<dbReference type="Proteomes" id="UP000662200">
    <property type="component" value="Unassembled WGS sequence"/>
</dbReference>
<dbReference type="CDD" id="cd02440">
    <property type="entry name" value="AdoMet_MTases"/>
    <property type="match status" value="1"/>
</dbReference>
<dbReference type="InterPro" id="IPR029063">
    <property type="entry name" value="SAM-dependent_MTases_sf"/>
</dbReference>
<evidence type="ECO:0000256" key="7">
    <source>
        <dbReference type="ARBA" id="ARBA00047942"/>
    </source>
</evidence>
<reference evidence="10" key="1">
    <citation type="journal article" date="2014" name="Int. J. Syst. Evol. Microbiol.">
        <title>Complete genome sequence of Corynebacterium casei LMG S-19264T (=DSM 44701T), isolated from a smear-ripened cheese.</title>
        <authorList>
            <consortium name="US DOE Joint Genome Institute (JGI-PGF)"/>
            <person name="Walter F."/>
            <person name="Albersmeier A."/>
            <person name="Kalinowski J."/>
            <person name="Ruckert C."/>
        </authorList>
    </citation>
    <scope>NUCLEOTIDE SEQUENCE</scope>
    <source>
        <strain evidence="10">JCM 3091</strain>
    </source>
</reference>
<keyword evidence="4" id="KW-0949">S-adenosyl-L-methionine</keyword>
<evidence type="ECO:0000256" key="2">
    <source>
        <dbReference type="ARBA" id="ARBA00022603"/>
    </source>
</evidence>
<evidence type="ECO:0000259" key="8">
    <source>
        <dbReference type="Pfam" id="PF07669"/>
    </source>
</evidence>
<gene>
    <name evidence="10" type="ORF">GCM10010124_28910</name>
</gene>
<dbReference type="Gene3D" id="3.40.50.150">
    <property type="entry name" value="Vaccinia Virus protein VP39"/>
    <property type="match status" value="1"/>
</dbReference>
<dbReference type="EC" id="2.1.1.72" evidence="1"/>
<evidence type="ECO:0000313" key="11">
    <source>
        <dbReference type="Proteomes" id="UP000662200"/>
    </source>
</evidence>
<evidence type="ECO:0000256" key="4">
    <source>
        <dbReference type="ARBA" id="ARBA00022691"/>
    </source>
</evidence>
<keyword evidence="3" id="KW-0808">Transferase</keyword>
<evidence type="ECO:0000259" key="9">
    <source>
        <dbReference type="Pfam" id="PF12950"/>
    </source>
</evidence>
<proteinExistence type="predicted"/>
<keyword evidence="6" id="KW-0238">DNA-binding</keyword>
<dbReference type="GO" id="GO:0032259">
    <property type="term" value="P:methylation"/>
    <property type="evidence" value="ECO:0007669"/>
    <property type="project" value="UniProtKB-KW"/>
</dbReference>
<dbReference type="PANTHER" id="PTHR33841:SF1">
    <property type="entry name" value="DNA METHYLTRANSFERASE A"/>
    <property type="match status" value="1"/>
</dbReference>
<comment type="caution">
    <text evidence="10">The sequence shown here is derived from an EMBL/GenBank/DDBJ whole genome shotgun (WGS) entry which is preliminary data.</text>
</comment>
<dbReference type="GO" id="GO:0003676">
    <property type="term" value="F:nucleic acid binding"/>
    <property type="evidence" value="ECO:0007669"/>
    <property type="project" value="InterPro"/>
</dbReference>
<evidence type="ECO:0000256" key="6">
    <source>
        <dbReference type="ARBA" id="ARBA00023125"/>
    </source>
</evidence>
<evidence type="ECO:0000313" key="10">
    <source>
        <dbReference type="EMBL" id="GGK34501.1"/>
    </source>
</evidence>
<organism evidence="10 11">
    <name type="scientific">Pilimelia terevasa</name>
    <dbReference type="NCBI Taxonomy" id="53372"/>
    <lineage>
        <taxon>Bacteria</taxon>
        <taxon>Bacillati</taxon>
        <taxon>Actinomycetota</taxon>
        <taxon>Actinomycetes</taxon>
        <taxon>Micromonosporales</taxon>
        <taxon>Micromonosporaceae</taxon>
        <taxon>Pilimelia</taxon>
    </lineage>
</organism>
<dbReference type="Pfam" id="PF07669">
    <property type="entry name" value="Eco57I"/>
    <property type="match status" value="1"/>
</dbReference>
<comment type="catalytic activity">
    <reaction evidence="7">
        <text>a 2'-deoxyadenosine in DNA + S-adenosyl-L-methionine = an N(6)-methyl-2'-deoxyadenosine in DNA + S-adenosyl-L-homocysteine + H(+)</text>
        <dbReference type="Rhea" id="RHEA:15197"/>
        <dbReference type="Rhea" id="RHEA-COMP:12418"/>
        <dbReference type="Rhea" id="RHEA-COMP:12419"/>
        <dbReference type="ChEBI" id="CHEBI:15378"/>
        <dbReference type="ChEBI" id="CHEBI:57856"/>
        <dbReference type="ChEBI" id="CHEBI:59789"/>
        <dbReference type="ChEBI" id="CHEBI:90615"/>
        <dbReference type="ChEBI" id="CHEBI:90616"/>
        <dbReference type="EC" id="2.1.1.72"/>
    </reaction>
</comment>
<dbReference type="InterPro" id="IPR025931">
    <property type="entry name" value="TaqI_C"/>
</dbReference>
<dbReference type="GO" id="GO:0009007">
    <property type="term" value="F:site-specific DNA-methyltransferase (adenine-specific) activity"/>
    <property type="evidence" value="ECO:0007669"/>
    <property type="project" value="UniProtKB-EC"/>
</dbReference>
<dbReference type="InterPro" id="IPR002052">
    <property type="entry name" value="DNA_methylase_N6_adenine_CS"/>
</dbReference>
<dbReference type="AlphaFoldDB" id="A0A8J3BNK0"/>